<dbReference type="HOGENOM" id="CLU_127113_0_0_11"/>
<evidence type="ECO:0000259" key="2">
    <source>
        <dbReference type="PROSITE" id="PS50110"/>
    </source>
</evidence>
<dbReference type="InterPro" id="IPR001789">
    <property type="entry name" value="Sig_transdc_resp-reg_receiver"/>
</dbReference>
<dbReference type="PROSITE" id="PS50110">
    <property type="entry name" value="RESPONSE_REGULATORY"/>
    <property type="match status" value="1"/>
</dbReference>
<accession>E3JBH8</accession>
<dbReference type="InterPro" id="IPR011006">
    <property type="entry name" value="CheY-like_superfamily"/>
</dbReference>
<dbReference type="AlphaFoldDB" id="E3JBH8"/>
<evidence type="ECO:0000313" key="4">
    <source>
        <dbReference type="Proteomes" id="UP000002484"/>
    </source>
</evidence>
<dbReference type="SUPFAM" id="SSF52172">
    <property type="entry name" value="CheY-like"/>
    <property type="match status" value="1"/>
</dbReference>
<keyword evidence="4" id="KW-1185">Reference proteome</keyword>
<feature type="domain" description="Response regulatory" evidence="2">
    <location>
        <begin position="3"/>
        <end position="122"/>
    </location>
</feature>
<dbReference type="EMBL" id="CP002299">
    <property type="protein sequence ID" value="ADP79850.1"/>
    <property type="molecule type" value="Genomic_DNA"/>
</dbReference>
<dbReference type="OrthoDB" id="3395459at2"/>
<gene>
    <name evidence="3" type="ordered locus">FraEuI1c_1794</name>
</gene>
<name>E3JBH8_PSEI1</name>
<feature type="modified residue" description="4-aspartylphosphate" evidence="1">
    <location>
        <position position="58"/>
    </location>
</feature>
<evidence type="ECO:0000313" key="3">
    <source>
        <dbReference type="EMBL" id="ADP79850.1"/>
    </source>
</evidence>
<dbReference type="GO" id="GO:0000160">
    <property type="term" value="P:phosphorelay signal transduction system"/>
    <property type="evidence" value="ECO:0007669"/>
    <property type="project" value="InterPro"/>
</dbReference>
<evidence type="ECO:0000256" key="1">
    <source>
        <dbReference type="PROSITE-ProRule" id="PRU00169"/>
    </source>
</evidence>
<dbReference type="SMART" id="SM00448">
    <property type="entry name" value="REC"/>
    <property type="match status" value="1"/>
</dbReference>
<dbReference type="InParanoid" id="E3JBH8"/>
<protein>
    <submittedName>
        <fullName evidence="3">Response regulator receiver</fullName>
    </submittedName>
</protein>
<dbReference type="STRING" id="298654.FraEuI1c_1794"/>
<reference evidence="3 4" key="1">
    <citation type="submission" date="2010-10" db="EMBL/GenBank/DDBJ databases">
        <title>Complete sequence of Frankia sp. EuI1c.</title>
        <authorList>
            <consortium name="US DOE Joint Genome Institute"/>
            <person name="Lucas S."/>
            <person name="Copeland A."/>
            <person name="Lapidus A."/>
            <person name="Cheng J.-F."/>
            <person name="Bruce D."/>
            <person name="Goodwin L."/>
            <person name="Pitluck S."/>
            <person name="Chertkov O."/>
            <person name="Detter J.C."/>
            <person name="Han C."/>
            <person name="Tapia R."/>
            <person name="Land M."/>
            <person name="Hauser L."/>
            <person name="Jeffries C."/>
            <person name="Kyrpides N."/>
            <person name="Ivanova N."/>
            <person name="Mikhailova N."/>
            <person name="Beauchemin N."/>
            <person name="Sen A."/>
            <person name="Sur S.A."/>
            <person name="Gtari M."/>
            <person name="Wall L."/>
            <person name="Tisa L."/>
            <person name="Woyke T."/>
        </authorList>
    </citation>
    <scope>NUCLEOTIDE SEQUENCE [LARGE SCALE GENOMIC DNA]</scope>
    <source>
        <strain evidence="4">DSM 45817 / CECT 9037 / EuI1c</strain>
    </source>
</reference>
<dbReference type="eggNOG" id="COG0784">
    <property type="taxonomic scope" value="Bacteria"/>
</dbReference>
<dbReference type="KEGG" id="fri:FraEuI1c_1794"/>
<sequence>MSTVLVYADRADVRARVKAAIGTFPDPRLGEIEFVDVADGRVLLSAVDHGEADLCVLDAEATPEGGMGLSRQLKNEITDCPPTLLLVARPDDRWLATWSLADAVVTHPVDPDELTAAVVELLLARAAGDPVRRPVTYASHAAITP</sequence>
<dbReference type="RefSeq" id="WP_013422969.1">
    <property type="nucleotide sequence ID" value="NC_014666.1"/>
</dbReference>
<organism evidence="3 4">
    <name type="scientific">Pseudofrankia inefficax (strain DSM 45817 / CECT 9037 / DDB 130130 / EuI1c)</name>
    <name type="common">Frankia inefficax</name>
    <dbReference type="NCBI Taxonomy" id="298654"/>
    <lineage>
        <taxon>Bacteria</taxon>
        <taxon>Bacillati</taxon>
        <taxon>Actinomycetota</taxon>
        <taxon>Actinomycetes</taxon>
        <taxon>Frankiales</taxon>
        <taxon>Frankiaceae</taxon>
        <taxon>Pseudofrankia</taxon>
    </lineage>
</organism>
<dbReference type="Proteomes" id="UP000002484">
    <property type="component" value="Chromosome"/>
</dbReference>
<proteinExistence type="predicted"/>
<keyword evidence="1" id="KW-0597">Phosphoprotein</keyword>
<dbReference type="Gene3D" id="3.40.50.2300">
    <property type="match status" value="1"/>
</dbReference>